<keyword evidence="3" id="KW-1185">Reference proteome</keyword>
<gene>
    <name evidence="2" type="ORF">BCR38DRAFT_58913</name>
</gene>
<dbReference type="InParanoid" id="A0A1Y2DJV5"/>
<accession>A0A1Y2DJV5</accession>
<comment type="caution">
    <text evidence="2">The sequence shown here is derived from an EMBL/GenBank/DDBJ whole genome shotgun (WGS) entry which is preliminary data.</text>
</comment>
<dbReference type="EMBL" id="MCFJ01000013">
    <property type="protein sequence ID" value="ORY59533.1"/>
    <property type="molecule type" value="Genomic_DNA"/>
</dbReference>
<keyword evidence="1" id="KW-0732">Signal</keyword>
<feature type="signal peptide" evidence="1">
    <location>
        <begin position="1"/>
        <end position="19"/>
    </location>
</feature>
<evidence type="ECO:0000313" key="2">
    <source>
        <dbReference type="EMBL" id="ORY59533.1"/>
    </source>
</evidence>
<organism evidence="2 3">
    <name type="scientific">Pseudomassariella vexata</name>
    <dbReference type="NCBI Taxonomy" id="1141098"/>
    <lineage>
        <taxon>Eukaryota</taxon>
        <taxon>Fungi</taxon>
        <taxon>Dikarya</taxon>
        <taxon>Ascomycota</taxon>
        <taxon>Pezizomycotina</taxon>
        <taxon>Sordariomycetes</taxon>
        <taxon>Xylariomycetidae</taxon>
        <taxon>Amphisphaeriales</taxon>
        <taxon>Pseudomassariaceae</taxon>
        <taxon>Pseudomassariella</taxon>
    </lineage>
</organism>
<proteinExistence type="predicted"/>
<dbReference type="Proteomes" id="UP000193689">
    <property type="component" value="Unassembled WGS sequence"/>
</dbReference>
<name>A0A1Y2DJV5_9PEZI</name>
<sequence>MGPLLFLFIESLWIHSLQRITCLLSLDSSENFESFTMLISSDIATFTVAVYAGPARRGIPLRRRTWIVLRCL</sequence>
<protein>
    <recommendedName>
        <fullName evidence="4">Secreted protein</fullName>
    </recommendedName>
</protein>
<reference evidence="2 3" key="1">
    <citation type="submission" date="2016-07" db="EMBL/GenBank/DDBJ databases">
        <title>Pervasive Adenine N6-methylation of Active Genes in Fungi.</title>
        <authorList>
            <consortium name="DOE Joint Genome Institute"/>
            <person name="Mondo S.J."/>
            <person name="Dannebaum R.O."/>
            <person name="Kuo R.C."/>
            <person name="Labutti K."/>
            <person name="Haridas S."/>
            <person name="Kuo A."/>
            <person name="Salamov A."/>
            <person name="Ahrendt S.R."/>
            <person name="Lipzen A."/>
            <person name="Sullivan W."/>
            <person name="Andreopoulos W.B."/>
            <person name="Clum A."/>
            <person name="Lindquist E."/>
            <person name="Daum C."/>
            <person name="Ramamoorthy G.K."/>
            <person name="Gryganskyi A."/>
            <person name="Culley D."/>
            <person name="Magnuson J.K."/>
            <person name="James T.Y."/>
            <person name="O'Malley M.A."/>
            <person name="Stajich J.E."/>
            <person name="Spatafora J.W."/>
            <person name="Visel A."/>
            <person name="Grigoriev I.V."/>
        </authorList>
    </citation>
    <scope>NUCLEOTIDE SEQUENCE [LARGE SCALE GENOMIC DNA]</scope>
    <source>
        <strain evidence="2 3">CBS 129021</strain>
    </source>
</reference>
<evidence type="ECO:0000313" key="3">
    <source>
        <dbReference type="Proteomes" id="UP000193689"/>
    </source>
</evidence>
<dbReference type="GeneID" id="63781713"/>
<dbReference type="RefSeq" id="XP_040712107.1">
    <property type="nucleotide sequence ID" value="XM_040865501.1"/>
</dbReference>
<dbReference type="AlphaFoldDB" id="A0A1Y2DJV5"/>
<feature type="chain" id="PRO_5012417893" description="Secreted protein" evidence="1">
    <location>
        <begin position="20"/>
        <end position="72"/>
    </location>
</feature>
<evidence type="ECO:0000256" key="1">
    <source>
        <dbReference type="SAM" id="SignalP"/>
    </source>
</evidence>
<evidence type="ECO:0008006" key="4">
    <source>
        <dbReference type="Google" id="ProtNLM"/>
    </source>
</evidence>